<keyword evidence="4" id="KW-1185">Reference proteome</keyword>
<dbReference type="STRING" id="1157962.A0A250XMX6"/>
<organism evidence="3 4">
    <name type="scientific">Chlamydomonas eustigma</name>
    <dbReference type="NCBI Taxonomy" id="1157962"/>
    <lineage>
        <taxon>Eukaryota</taxon>
        <taxon>Viridiplantae</taxon>
        <taxon>Chlorophyta</taxon>
        <taxon>core chlorophytes</taxon>
        <taxon>Chlorophyceae</taxon>
        <taxon>CS clade</taxon>
        <taxon>Chlamydomonadales</taxon>
        <taxon>Chlamydomonadaceae</taxon>
        <taxon>Chlamydomonas</taxon>
    </lineage>
</organism>
<keyword evidence="2" id="KW-0472">Membrane</keyword>
<feature type="transmembrane region" description="Helical" evidence="2">
    <location>
        <begin position="277"/>
        <end position="297"/>
    </location>
</feature>
<evidence type="ECO:0000313" key="4">
    <source>
        <dbReference type="Proteomes" id="UP000232323"/>
    </source>
</evidence>
<comment type="caution">
    <text evidence="3">The sequence shown here is derived from an EMBL/GenBank/DDBJ whole genome shotgun (WGS) entry which is preliminary data.</text>
</comment>
<feature type="transmembrane region" description="Helical" evidence="2">
    <location>
        <begin position="103"/>
        <end position="124"/>
    </location>
</feature>
<evidence type="ECO:0000256" key="2">
    <source>
        <dbReference type="SAM" id="Phobius"/>
    </source>
</evidence>
<proteinExistence type="predicted"/>
<evidence type="ECO:0000256" key="1">
    <source>
        <dbReference type="SAM" id="MobiDB-lite"/>
    </source>
</evidence>
<keyword evidence="2" id="KW-1133">Transmembrane helix</keyword>
<sequence>MATKSIVVSLRSKGLASLNRAQLLDFKHHIVSFSTEVLDVIVSFILTFFHLSWSSWLSLIETIIITGVVCSSKLDLLSLGTGTGGVSLNQQSIVQSGDTSTALFLPFIGVLYLPLLALLLMVFWRREDALQHLGNLKAYTVSLCLASQGLSPRGPDAQQYTDLVKKMVIVLVDDLHRYLHHNRPYARHFFLPYWSAPNASEPESDTLYNLSREMGLLLRKVHRSVRDVHNSIQLLRAAGLSEAKVDLLRNQVVQLHICVEQLSQIKEMRSPLLLRSFVRWMTVIVFPIFMGFVVQNLVHVTNLPGMLGLFNIFVQIGTLTLLDTAVSLEDPFDDTSVDTLSLFEALDHIAMMTSTEDNAMEARQGIELTDHKHSSTRGARNSVDTADFSSYSVSLPTTTQSSNRRGQPNLPMPPMPSQLPMAYV</sequence>
<dbReference type="EMBL" id="BEGY01000125">
    <property type="protein sequence ID" value="GAX84418.1"/>
    <property type="molecule type" value="Genomic_DNA"/>
</dbReference>
<protein>
    <submittedName>
        <fullName evidence="3">Uncharacterized protein</fullName>
    </submittedName>
</protein>
<accession>A0A250XMX6</accession>
<dbReference type="PANTHER" id="PTHR36970">
    <property type="entry name" value="UNNAMED PRODUCT"/>
    <property type="match status" value="1"/>
</dbReference>
<dbReference type="PANTHER" id="PTHR36970:SF1">
    <property type="entry name" value="BESTROPHIN HOMOLOG"/>
    <property type="match status" value="1"/>
</dbReference>
<name>A0A250XMX6_9CHLO</name>
<feature type="region of interest" description="Disordered" evidence="1">
    <location>
        <begin position="393"/>
        <end position="424"/>
    </location>
</feature>
<gene>
    <name evidence="3" type="ORF">CEUSTIGMA_g11839.t1</name>
</gene>
<dbReference type="OrthoDB" id="536576at2759"/>
<feature type="transmembrane region" description="Helical" evidence="2">
    <location>
        <begin position="30"/>
        <end position="51"/>
    </location>
</feature>
<feature type="compositionally biased region" description="Polar residues" evidence="1">
    <location>
        <begin position="393"/>
        <end position="406"/>
    </location>
</feature>
<dbReference type="Proteomes" id="UP000232323">
    <property type="component" value="Unassembled WGS sequence"/>
</dbReference>
<keyword evidence="2" id="KW-0812">Transmembrane</keyword>
<dbReference type="AlphaFoldDB" id="A0A250XMX6"/>
<reference evidence="3 4" key="1">
    <citation type="submission" date="2017-08" db="EMBL/GenBank/DDBJ databases">
        <title>Acidophilic green algal genome provides insights into adaptation to an acidic environment.</title>
        <authorList>
            <person name="Hirooka S."/>
            <person name="Hirose Y."/>
            <person name="Kanesaki Y."/>
            <person name="Higuchi S."/>
            <person name="Fujiwara T."/>
            <person name="Onuma R."/>
            <person name="Era A."/>
            <person name="Ohbayashi R."/>
            <person name="Uzuka A."/>
            <person name="Nozaki H."/>
            <person name="Yoshikawa H."/>
            <person name="Miyagishima S.Y."/>
        </authorList>
    </citation>
    <scope>NUCLEOTIDE SEQUENCE [LARGE SCALE GENOMIC DNA]</scope>
    <source>
        <strain evidence="3 4">NIES-2499</strain>
    </source>
</reference>
<evidence type="ECO:0000313" key="3">
    <source>
        <dbReference type="EMBL" id="GAX84418.1"/>
    </source>
</evidence>